<protein>
    <submittedName>
        <fullName evidence="2">Uncharacterized protein</fullName>
    </submittedName>
</protein>
<proteinExistence type="predicted"/>
<sequence length="146" mass="15852">MEREFKVGSARFVVDDPRGLLGVAEATPLKAEQLGIETARTRDEEAWPFSPLGHPNPNDPIGNIGARVAVLDGIVQGRTSPWTLGFAWFFSAIDAFAFAALIWMSSTSIVARGLAIGAVICHTVFFLRAKATMLGRRAGKKAYFSR</sequence>
<keyword evidence="3" id="KW-1185">Reference proteome</keyword>
<accession>A0ABY4T9Z5</accession>
<dbReference type="EMBL" id="CP063231">
    <property type="protein sequence ID" value="URL60180.1"/>
    <property type="molecule type" value="Genomic_DNA"/>
</dbReference>
<keyword evidence="1" id="KW-0812">Transmembrane</keyword>
<evidence type="ECO:0000313" key="3">
    <source>
        <dbReference type="Proteomes" id="UP001056681"/>
    </source>
</evidence>
<evidence type="ECO:0000313" key="2">
    <source>
        <dbReference type="EMBL" id="URL60180.1"/>
    </source>
</evidence>
<dbReference type="RefSeq" id="WP_250340632.1">
    <property type="nucleotide sequence ID" value="NZ_CP063231.1"/>
</dbReference>
<feature type="transmembrane region" description="Helical" evidence="1">
    <location>
        <begin position="109"/>
        <end position="127"/>
    </location>
</feature>
<reference evidence="2" key="1">
    <citation type="submission" date="2020-10" db="EMBL/GenBank/DDBJ databases">
        <title>Whole-genome sequence of Luteibacter sp. EIF3.</title>
        <authorList>
            <person name="Friedrich I."/>
            <person name="Hertel R."/>
            <person name="Daniel R."/>
        </authorList>
    </citation>
    <scope>NUCLEOTIDE SEQUENCE</scope>
    <source>
        <strain evidence="2">EIF3</strain>
    </source>
</reference>
<organism evidence="2 3">
    <name type="scientific">Luteibacter flocculans</name>
    <dbReference type="NCBI Taxonomy" id="2780091"/>
    <lineage>
        <taxon>Bacteria</taxon>
        <taxon>Pseudomonadati</taxon>
        <taxon>Pseudomonadota</taxon>
        <taxon>Gammaproteobacteria</taxon>
        <taxon>Lysobacterales</taxon>
        <taxon>Rhodanobacteraceae</taxon>
        <taxon>Luteibacter</taxon>
    </lineage>
</organism>
<keyword evidence="1" id="KW-0472">Membrane</keyword>
<gene>
    <name evidence="2" type="ORF">IM816_08925</name>
</gene>
<evidence type="ECO:0000256" key="1">
    <source>
        <dbReference type="SAM" id="Phobius"/>
    </source>
</evidence>
<dbReference type="Proteomes" id="UP001056681">
    <property type="component" value="Chromosome"/>
</dbReference>
<keyword evidence="1" id="KW-1133">Transmembrane helix</keyword>
<feature type="transmembrane region" description="Helical" evidence="1">
    <location>
        <begin position="82"/>
        <end position="103"/>
    </location>
</feature>
<name>A0ABY4T9Z5_9GAMM</name>